<organism evidence="1 2">
    <name type="scientific">Aliidiomarina sedimenti</name>
    <dbReference type="NCBI Taxonomy" id="1933879"/>
    <lineage>
        <taxon>Bacteria</taxon>
        <taxon>Pseudomonadati</taxon>
        <taxon>Pseudomonadota</taxon>
        <taxon>Gammaproteobacteria</taxon>
        <taxon>Alteromonadales</taxon>
        <taxon>Idiomarinaceae</taxon>
        <taxon>Aliidiomarina</taxon>
    </lineage>
</organism>
<proteinExistence type="predicted"/>
<dbReference type="RefSeq" id="WP_126789330.1">
    <property type="nucleotide sequence ID" value="NZ_PIPN01000003.1"/>
</dbReference>
<gene>
    <name evidence="1" type="ORF">CWE12_08865</name>
</gene>
<evidence type="ECO:0000313" key="2">
    <source>
        <dbReference type="Proteomes" id="UP000287410"/>
    </source>
</evidence>
<accession>A0ABY0BZI3</accession>
<keyword evidence="2" id="KW-1185">Reference proteome</keyword>
<evidence type="ECO:0008006" key="3">
    <source>
        <dbReference type="Google" id="ProtNLM"/>
    </source>
</evidence>
<evidence type="ECO:0000313" key="1">
    <source>
        <dbReference type="EMBL" id="RUO30059.1"/>
    </source>
</evidence>
<dbReference type="PROSITE" id="PS51257">
    <property type="entry name" value="PROKAR_LIPOPROTEIN"/>
    <property type="match status" value="1"/>
</dbReference>
<comment type="caution">
    <text evidence="1">The sequence shown here is derived from an EMBL/GenBank/DDBJ whole genome shotgun (WGS) entry which is preliminary data.</text>
</comment>
<name>A0ABY0BZI3_9GAMM</name>
<protein>
    <recommendedName>
        <fullName evidence="3">Lipoprotein</fullName>
    </recommendedName>
</protein>
<reference evidence="1 2" key="1">
    <citation type="journal article" date="2018" name="Front. Microbiol.">
        <title>Genome-Based Analysis Reveals the Taxonomy and Diversity of the Family Idiomarinaceae.</title>
        <authorList>
            <person name="Liu Y."/>
            <person name="Lai Q."/>
            <person name="Shao Z."/>
        </authorList>
    </citation>
    <scope>NUCLEOTIDE SEQUENCE [LARGE SCALE GENOMIC DNA]</scope>
    <source>
        <strain evidence="1 2">GBSy1</strain>
    </source>
</reference>
<sequence>MKKLLFGAPLVLALTGCVSDTDFVKNGTMDFNGTITVGEALDSWKSCEKREWEEFETDNGVQVVQFSCQHKIEQFISRTKSLLPENELEDADHLDIDSNLQTFQFTINRDQTFQIDNVQIRTTWADGTSFEDSQEPVEQLQTAYANQLNFDPNELDSTVAAQMAYVFMVIKSRAN</sequence>
<dbReference type="EMBL" id="PIPN01000003">
    <property type="protein sequence ID" value="RUO30059.1"/>
    <property type="molecule type" value="Genomic_DNA"/>
</dbReference>
<dbReference type="Proteomes" id="UP000287410">
    <property type="component" value="Unassembled WGS sequence"/>
</dbReference>